<dbReference type="HAMAP" id="MF_00460">
    <property type="entry name" value="UPF0125_RnfH"/>
    <property type="match status" value="1"/>
</dbReference>
<evidence type="ECO:0000256" key="2">
    <source>
        <dbReference type="HAMAP-Rule" id="MF_00460"/>
    </source>
</evidence>
<evidence type="ECO:0000313" key="5">
    <source>
        <dbReference type="Proteomes" id="UP000274458"/>
    </source>
</evidence>
<evidence type="ECO:0000313" key="4">
    <source>
        <dbReference type="EMBL" id="AZP36157.1"/>
    </source>
</evidence>
<comment type="similarity">
    <text evidence="1 2">Belongs to the UPF0125 (RnfH) family.</text>
</comment>
<dbReference type="InterPro" id="IPR016155">
    <property type="entry name" value="Mopterin_synth/thiamin_S_b"/>
</dbReference>
<dbReference type="RefSeq" id="WP_126071423.1">
    <property type="nucleotide sequence ID" value="NZ_CP026513.1"/>
</dbReference>
<dbReference type="SUPFAM" id="SSF54285">
    <property type="entry name" value="MoaD/ThiS"/>
    <property type="match status" value="1"/>
</dbReference>
<evidence type="ECO:0000256" key="3">
    <source>
        <dbReference type="PROSITE-ProRule" id="PRU00182"/>
    </source>
</evidence>
<dbReference type="NCBIfam" id="NF002490">
    <property type="entry name" value="PRK01777.1"/>
    <property type="match status" value="1"/>
</dbReference>
<dbReference type="PANTHER" id="PTHR37483:SF1">
    <property type="entry name" value="UPF0125 PROTEIN RATB"/>
    <property type="match status" value="1"/>
</dbReference>
<name>A0A3S9J7D2_9ENTR</name>
<dbReference type="Proteomes" id="UP000274458">
    <property type="component" value="Chromosome"/>
</dbReference>
<sequence>MSYIFIKIIYALSRKQYIFNIKTKNGNNINYILKNYNLYNKIPKIKIKKNNIGIYGKIVNKNYILKNGDQIEIYRDLLKDPREILRKRAKLFKNKKI</sequence>
<dbReference type="OrthoDB" id="9796575at2"/>
<keyword evidence="5" id="KW-1185">Reference proteome</keyword>
<dbReference type="GO" id="GO:0003723">
    <property type="term" value="F:RNA binding"/>
    <property type="evidence" value="ECO:0007669"/>
    <property type="project" value="UniProtKB-KW"/>
</dbReference>
<dbReference type="PROSITE" id="PS50889">
    <property type="entry name" value="S4"/>
    <property type="match status" value="1"/>
</dbReference>
<dbReference type="Gene3D" id="3.10.20.280">
    <property type="entry name" value="RnfH-like"/>
    <property type="match status" value="1"/>
</dbReference>
<dbReference type="KEGG" id="aade:C3B56_00029"/>
<reference evidence="4 5" key="1">
    <citation type="journal article" date="2018" name="Genome Biol. Evol.">
        <title>Partnering With a Pest: Genomes of Hemlock Woolly Adelgid Symbionts Reveal Atypical Nutritional Provisioning Patterns in Dual-Obligate Bacteria.</title>
        <authorList>
            <person name="Weglarz K.M."/>
            <person name="Havill N.P."/>
            <person name="Burke G.R."/>
            <person name="von Dohlen C.D."/>
        </authorList>
    </citation>
    <scope>NUCLEOTIDE SEQUENCE [LARGE SCALE GENOMIC DNA]</scope>
    <source>
        <strain evidence="4">ENA</strain>
    </source>
</reference>
<keyword evidence="3" id="KW-0694">RNA-binding</keyword>
<evidence type="ECO:0000256" key="1">
    <source>
        <dbReference type="ARBA" id="ARBA00010645"/>
    </source>
</evidence>
<dbReference type="PANTHER" id="PTHR37483">
    <property type="entry name" value="UPF0125 PROTEIN RATB"/>
    <property type="match status" value="1"/>
</dbReference>
<accession>A0A3S9J7D2</accession>
<dbReference type="InterPro" id="IPR005346">
    <property type="entry name" value="RnfH"/>
</dbReference>
<dbReference type="InterPro" id="IPR037021">
    <property type="entry name" value="RnfH_sf"/>
</dbReference>
<organism evidence="4 5">
    <name type="scientific">Candidatus Annandia adelgestsuga</name>
    <dbReference type="NCBI Taxonomy" id="1302411"/>
    <lineage>
        <taxon>Bacteria</taxon>
        <taxon>Pseudomonadati</taxon>
        <taxon>Pseudomonadota</taxon>
        <taxon>Gammaproteobacteria</taxon>
        <taxon>Enterobacterales</taxon>
        <taxon>Enterobacteriaceae</taxon>
        <taxon>Candidatus Annandia</taxon>
    </lineage>
</organism>
<proteinExistence type="inferred from homology"/>
<gene>
    <name evidence="4" type="primary">pasI</name>
    <name evidence="4" type="ORF">C3B56_00029</name>
</gene>
<dbReference type="AlphaFoldDB" id="A0A3S9J7D2"/>
<protein>
    <recommendedName>
        <fullName evidence="2">UPF0125 protein C3B56_00029</fullName>
    </recommendedName>
</protein>
<dbReference type="Pfam" id="PF03658">
    <property type="entry name" value="Ub-RnfH"/>
    <property type="match status" value="1"/>
</dbReference>
<dbReference type="EMBL" id="CP026513">
    <property type="protein sequence ID" value="AZP36157.1"/>
    <property type="molecule type" value="Genomic_DNA"/>
</dbReference>